<dbReference type="RefSeq" id="WP_157671806.1">
    <property type="nucleotide sequence ID" value="NZ_CP010802.1"/>
</dbReference>
<dbReference type="Gene3D" id="3.90.550.10">
    <property type="entry name" value="Spore Coat Polysaccharide Biosynthesis Protein SpsA, Chain A"/>
    <property type="match status" value="1"/>
</dbReference>
<dbReference type="Proteomes" id="UP000057158">
    <property type="component" value="Chromosome"/>
</dbReference>
<evidence type="ECO:0000313" key="2">
    <source>
        <dbReference type="Proteomes" id="UP000057158"/>
    </source>
</evidence>
<keyword evidence="1" id="KW-0808">Transferase</keyword>
<dbReference type="STRING" id="1603606.DSOUD_1679"/>
<protein>
    <submittedName>
        <fullName evidence="1">Glycosyltransferase like family</fullName>
    </submittedName>
</protein>
<name>A0A0M4DHX6_9BACT</name>
<proteinExistence type="predicted"/>
<keyword evidence="2" id="KW-1185">Reference proteome</keyword>
<organism evidence="1 2">
    <name type="scientific">Desulfuromonas soudanensis</name>
    <dbReference type="NCBI Taxonomy" id="1603606"/>
    <lineage>
        <taxon>Bacteria</taxon>
        <taxon>Pseudomonadati</taxon>
        <taxon>Thermodesulfobacteriota</taxon>
        <taxon>Desulfuromonadia</taxon>
        <taxon>Desulfuromonadales</taxon>
        <taxon>Desulfuromonadaceae</taxon>
        <taxon>Desulfuromonas</taxon>
    </lineage>
</organism>
<reference evidence="1 2" key="1">
    <citation type="submission" date="2015-07" db="EMBL/GenBank/DDBJ databases">
        <title>Isolation and Genomic Characterization of a Novel Halophilic Metal-Reducing Deltaproteobacterium from the Deep Subsurface.</title>
        <authorList>
            <person name="Badalamenti J.P."/>
            <person name="Summers Z.M."/>
            <person name="Gralnick J.A."/>
            <person name="Bond D.R."/>
        </authorList>
    </citation>
    <scope>NUCLEOTIDE SEQUENCE [LARGE SCALE GENOMIC DNA]</scope>
    <source>
        <strain evidence="1 2">WTL</strain>
    </source>
</reference>
<dbReference type="AlphaFoldDB" id="A0A0M4DHX6"/>
<dbReference type="KEGG" id="des:DSOUD_1679"/>
<evidence type="ECO:0000313" key="1">
    <source>
        <dbReference type="EMBL" id="ALC16457.1"/>
    </source>
</evidence>
<dbReference type="EMBL" id="CP010802">
    <property type="protein sequence ID" value="ALC16457.1"/>
    <property type="molecule type" value="Genomic_DNA"/>
</dbReference>
<dbReference type="OrthoDB" id="7851643at2"/>
<dbReference type="PATRIC" id="fig|1603606.3.peg.1827"/>
<dbReference type="GO" id="GO:0016740">
    <property type="term" value="F:transferase activity"/>
    <property type="evidence" value="ECO:0007669"/>
    <property type="project" value="UniProtKB-KW"/>
</dbReference>
<gene>
    <name evidence="1" type="ORF">DSOUD_1679</name>
</gene>
<dbReference type="InterPro" id="IPR029044">
    <property type="entry name" value="Nucleotide-diphossugar_trans"/>
</dbReference>
<accession>A0A0M4DHX6</accession>
<sequence>MNLDRYKIDVTHWSKHFSICTLVSNVEQYEAMFNSFVRAGFTEDDTEYLIVDNTNENRFDGFSGFNLFLNRACGQFIIICHQDVLLDFDDRSVLERRLADLEEIDPLWAVVGNAGAANLGHKAVRISDPYAQDLRIGCFPEKVFSLDENFILVKNSANLAVSHDLSGFHLYGTDLCLIADILGRTSYVIDFHLKHLSSGTVDERFYGIKYCLIQKYQVALRSRFVQTMITRFYISDSKMLNTIFNRKKFLTLVKTFVRRFS</sequence>